<comment type="catalytic activity">
    <reaction evidence="8">
        <text>RNA(n) + a ribonucleoside 5'-triphosphate = RNA(n+1) + diphosphate</text>
        <dbReference type="Rhea" id="RHEA:21248"/>
        <dbReference type="Rhea" id="RHEA-COMP:14527"/>
        <dbReference type="Rhea" id="RHEA-COMP:17342"/>
        <dbReference type="ChEBI" id="CHEBI:33019"/>
        <dbReference type="ChEBI" id="CHEBI:61557"/>
        <dbReference type="ChEBI" id="CHEBI:140395"/>
        <dbReference type="EC" id="2.7.7.6"/>
    </reaction>
</comment>
<geneLocation type="apicoplast" evidence="10"/>
<keyword evidence="10" id="KW-0934">Plastid</keyword>
<evidence type="ECO:0000256" key="6">
    <source>
        <dbReference type="ARBA" id="ARBA00022723"/>
    </source>
</evidence>
<keyword evidence="5" id="KW-0548">Nucleotidyltransferase</keyword>
<evidence type="ECO:0000256" key="8">
    <source>
        <dbReference type="ARBA" id="ARBA00048552"/>
    </source>
</evidence>
<proteinExistence type="predicted"/>
<gene>
    <name evidence="10" type="primary">rpoC2A</name>
</gene>
<evidence type="ECO:0000313" key="10">
    <source>
        <dbReference type="EMBL" id="BAN94690.1"/>
    </source>
</evidence>
<keyword evidence="10" id="KW-0933">Apicoplast</keyword>
<name>U3TLW9_LEUCU</name>
<dbReference type="GO" id="GO:0003899">
    <property type="term" value="F:DNA-directed RNA polymerase activity"/>
    <property type="evidence" value="ECO:0007669"/>
    <property type="project" value="UniProtKB-EC"/>
</dbReference>
<dbReference type="InterPro" id="IPR007081">
    <property type="entry name" value="RNA_pol_Rpb1_5"/>
</dbReference>
<dbReference type="AlphaFoldDB" id="U3TLW9"/>
<keyword evidence="6" id="KW-0479">Metal-binding</keyword>
<keyword evidence="7" id="KW-0804">Transcription</keyword>
<comment type="function">
    <text evidence="1">DNA-dependent RNA polymerase catalyzes the transcription of DNA into RNA using the four ribonucleoside triphosphates as substrates.</text>
</comment>
<reference evidence="10" key="1">
    <citation type="submission" date="2013-06" db="EMBL/GenBank/DDBJ databases">
        <title>The apicoplast genome of highly pathogenic bird apicomplex protozoa, Leucocytozoon caulleryi.</title>
        <authorList>
            <person name="Imura T."/>
            <person name="Sato S."/>
            <person name="Sato Y."/>
            <person name="Sakamoto D."/>
            <person name="Isobe T."/>
            <person name="Sasaki K."/>
            <person name="Murata K."/>
            <person name="Holder T."/>
            <person name="Yukawa M."/>
        </authorList>
    </citation>
    <scope>NUCLEOTIDE SEQUENCE</scope>
    <source>
        <strain evidence="10">Niigata</strain>
    </source>
</reference>
<feature type="domain" description="RNA polymerase Rpb1" evidence="9">
    <location>
        <begin position="164"/>
        <end position="430"/>
    </location>
</feature>
<dbReference type="EC" id="2.7.7.6" evidence="2"/>
<dbReference type="PANTHER" id="PTHR19376:SF54">
    <property type="entry name" value="DNA-DIRECTED RNA POLYMERASE SUBUNIT BETA"/>
    <property type="match status" value="1"/>
</dbReference>
<keyword evidence="3 10" id="KW-0240">DNA-directed RNA polymerase</keyword>
<dbReference type="Pfam" id="PF04998">
    <property type="entry name" value="RNA_pol_Rpb1_5"/>
    <property type="match status" value="1"/>
</dbReference>
<dbReference type="GO" id="GO:0000428">
    <property type="term" value="C:DNA-directed RNA polymerase complex"/>
    <property type="evidence" value="ECO:0007669"/>
    <property type="project" value="UniProtKB-KW"/>
</dbReference>
<evidence type="ECO:0000259" key="9">
    <source>
        <dbReference type="Pfam" id="PF04998"/>
    </source>
</evidence>
<dbReference type="EMBL" id="AP013071">
    <property type="protein sequence ID" value="BAN94690.1"/>
    <property type="molecule type" value="Genomic_DNA"/>
</dbReference>
<dbReference type="SUPFAM" id="SSF64484">
    <property type="entry name" value="beta and beta-prime subunits of DNA dependent RNA-polymerase"/>
    <property type="match status" value="1"/>
</dbReference>
<evidence type="ECO:0000256" key="7">
    <source>
        <dbReference type="ARBA" id="ARBA00023163"/>
    </source>
</evidence>
<organism evidence="10">
    <name type="scientific">Leucocytozoon caulleryi</name>
    <dbReference type="NCBI Taxonomy" id="211597"/>
    <lineage>
        <taxon>Eukaryota</taxon>
        <taxon>Sar</taxon>
        <taxon>Alveolata</taxon>
        <taxon>Apicomplexa</taxon>
        <taxon>Aconoidasida</taxon>
        <taxon>Haemosporida</taxon>
        <taxon>Leucocytozoidae</taxon>
        <taxon>Leucocytozoon</taxon>
    </lineage>
</organism>
<dbReference type="PANTHER" id="PTHR19376">
    <property type="entry name" value="DNA-DIRECTED RNA POLYMERASE"/>
    <property type="match status" value="1"/>
</dbReference>
<dbReference type="Gene3D" id="1.10.132.30">
    <property type="match status" value="1"/>
</dbReference>
<evidence type="ECO:0000256" key="1">
    <source>
        <dbReference type="ARBA" id="ARBA00004026"/>
    </source>
</evidence>
<dbReference type="GO" id="GO:0003677">
    <property type="term" value="F:DNA binding"/>
    <property type="evidence" value="ECO:0007669"/>
    <property type="project" value="InterPro"/>
</dbReference>
<sequence>MYFYFLNKSKLKILETKLLSLFKYNISSKILHELLYLGYEYSFLYNYSLNIQDFSNFIYLLILYKCKINNIYNNKYYEIHVDYINLFLNNYYYLKIFNKIQTILNINLYYKINPIYSNLHFFFKNKLKLKYSQLQQLIGFKGYISNIQGIIYDKPIINNYINELNIYEYILSCYGSKKGVIDTALKTADSGYLTKRLANITNNFIIKELNCYSPYLFKYSIIMDIYGNILFPLNILNFKILKNNILNIYTGNLIYSKNIYITKYILNYLLTFNYKNYIYLYVKSLYTCILLNNICNTCLNYIHLYKYNIGQNIGILASTAISEPSTQMVLRTFHVSSVLKTKLNNNLYNNYFIYTYNLYKFKNIKKIFKLIFNCINNKYINVKFNIIFNINKLLVYKNKYNNIINKYNYYIYNQIISYNYINNSMIKNIKYNYFKFNNMIKYINNIYKYYYNNIIQLLVKNIYNKWILYNLYTCYLYYNYIKLYNLNNKGIIYNLNLFKKYNLLYLITNYNNIFSYYYIIKNIYYNIYISANLCIKNYYNFIKL</sequence>
<evidence type="ECO:0000256" key="4">
    <source>
        <dbReference type="ARBA" id="ARBA00022679"/>
    </source>
</evidence>
<keyword evidence="4" id="KW-0808">Transferase</keyword>
<dbReference type="InterPro" id="IPR038120">
    <property type="entry name" value="Rpb1_funnel_sf"/>
</dbReference>
<dbReference type="InterPro" id="IPR045867">
    <property type="entry name" value="DNA-dir_RpoC_beta_prime"/>
</dbReference>
<protein>
    <recommendedName>
        <fullName evidence="2">DNA-directed RNA polymerase</fullName>
        <ecNumber evidence="2">2.7.7.6</ecNumber>
    </recommendedName>
</protein>
<evidence type="ECO:0000256" key="5">
    <source>
        <dbReference type="ARBA" id="ARBA00022695"/>
    </source>
</evidence>
<accession>U3TLW9</accession>
<dbReference type="GO" id="GO:0046872">
    <property type="term" value="F:metal ion binding"/>
    <property type="evidence" value="ECO:0007669"/>
    <property type="project" value="UniProtKB-KW"/>
</dbReference>
<dbReference type="GeneID" id="17427160"/>
<dbReference type="RefSeq" id="YP_008757410.1">
    <property type="nucleotide sequence ID" value="NC_022667.1"/>
</dbReference>
<dbReference type="GO" id="GO:0006351">
    <property type="term" value="P:DNA-templated transcription"/>
    <property type="evidence" value="ECO:0007669"/>
    <property type="project" value="InterPro"/>
</dbReference>
<evidence type="ECO:0000256" key="3">
    <source>
        <dbReference type="ARBA" id="ARBA00022478"/>
    </source>
</evidence>
<evidence type="ECO:0000256" key="2">
    <source>
        <dbReference type="ARBA" id="ARBA00012418"/>
    </source>
</evidence>